<keyword evidence="1" id="KW-1133">Transmembrane helix</keyword>
<gene>
    <name evidence="2" type="ORF">SAMN02745207_00112</name>
</gene>
<proteinExistence type="predicted"/>
<organism evidence="2 3">
    <name type="scientific">Clostridium grantii DSM 8605</name>
    <dbReference type="NCBI Taxonomy" id="1121316"/>
    <lineage>
        <taxon>Bacteria</taxon>
        <taxon>Bacillati</taxon>
        <taxon>Bacillota</taxon>
        <taxon>Clostridia</taxon>
        <taxon>Eubacteriales</taxon>
        <taxon>Clostridiaceae</taxon>
        <taxon>Clostridium</taxon>
    </lineage>
</organism>
<dbReference type="EMBL" id="FQXM01000002">
    <property type="protein sequence ID" value="SHH13737.1"/>
    <property type="molecule type" value="Genomic_DNA"/>
</dbReference>
<dbReference type="RefSeq" id="WP_073335906.1">
    <property type="nucleotide sequence ID" value="NZ_FQXM01000002.1"/>
</dbReference>
<evidence type="ECO:0000313" key="3">
    <source>
        <dbReference type="Proteomes" id="UP000184447"/>
    </source>
</evidence>
<reference evidence="2 3" key="1">
    <citation type="submission" date="2016-11" db="EMBL/GenBank/DDBJ databases">
        <authorList>
            <person name="Jaros S."/>
            <person name="Januszkiewicz K."/>
            <person name="Wedrychowicz H."/>
        </authorList>
    </citation>
    <scope>NUCLEOTIDE SEQUENCE [LARGE SCALE GENOMIC DNA]</scope>
    <source>
        <strain evidence="2 3">DSM 8605</strain>
    </source>
</reference>
<evidence type="ECO:0000256" key="1">
    <source>
        <dbReference type="SAM" id="Phobius"/>
    </source>
</evidence>
<dbReference type="AlphaFoldDB" id="A0A1M5QHY6"/>
<keyword evidence="3" id="KW-1185">Reference proteome</keyword>
<name>A0A1M5QHY6_9CLOT</name>
<keyword evidence="1" id="KW-0472">Membrane</keyword>
<dbReference type="STRING" id="1121316.SAMN02745207_00112"/>
<sequence>MKVIIVVILYWLVGFIEGKILLKNNEVKELIIYGTMMGFSMILASLLILGVKVASPAKFIEKIVFVFIK</sequence>
<dbReference type="Proteomes" id="UP000184447">
    <property type="component" value="Unassembled WGS sequence"/>
</dbReference>
<protein>
    <submittedName>
        <fullName evidence="2">Uncharacterized protein</fullName>
    </submittedName>
</protein>
<accession>A0A1M5QHY6</accession>
<keyword evidence="1" id="KW-0812">Transmembrane</keyword>
<feature type="transmembrane region" description="Helical" evidence="1">
    <location>
        <begin position="34"/>
        <end position="54"/>
    </location>
</feature>
<evidence type="ECO:0000313" key="2">
    <source>
        <dbReference type="EMBL" id="SHH13737.1"/>
    </source>
</evidence>